<proteinExistence type="predicted"/>
<sequence>WSSVWWPLLGVSLELLSLVIVFAFFRYCRRQRIRYGLNNDTTETVASFGRSRLLDIDVDGDQVEMMKVINPASITISSTSSNSSYNLHTRGPIPYIRLCNQKINHMKDKHTANTTTSTAATDNHGNDNNNHDLTKANINNQVTGGYSNSSLIQDSIDAEVDAMVVNVQKLSNEHDLNADDDYFWDSDTGNNDEDKRIKIRSNHQTLA</sequence>
<organism evidence="1 2">
    <name type="scientific">Schistosoma mattheei</name>
    <dbReference type="NCBI Taxonomy" id="31246"/>
    <lineage>
        <taxon>Eukaryota</taxon>
        <taxon>Metazoa</taxon>
        <taxon>Spiralia</taxon>
        <taxon>Lophotrochozoa</taxon>
        <taxon>Platyhelminthes</taxon>
        <taxon>Trematoda</taxon>
        <taxon>Digenea</taxon>
        <taxon>Strigeidida</taxon>
        <taxon>Schistosomatoidea</taxon>
        <taxon>Schistosomatidae</taxon>
        <taxon>Schistosoma</taxon>
    </lineage>
</organism>
<dbReference type="AlphaFoldDB" id="A0A183NTK9"/>
<evidence type="ECO:0000313" key="2">
    <source>
        <dbReference type="Proteomes" id="UP000269396"/>
    </source>
</evidence>
<accession>A0A183NTK9</accession>
<protein>
    <submittedName>
        <fullName evidence="1">Uncharacterized protein</fullName>
    </submittedName>
</protein>
<evidence type="ECO:0000313" key="1">
    <source>
        <dbReference type="EMBL" id="VDP28664.1"/>
    </source>
</evidence>
<dbReference type="Proteomes" id="UP000269396">
    <property type="component" value="Unassembled WGS sequence"/>
</dbReference>
<name>A0A183NTK9_9TREM</name>
<keyword evidence="2" id="KW-1185">Reference proteome</keyword>
<dbReference type="EMBL" id="UZAL01027035">
    <property type="protein sequence ID" value="VDP28664.1"/>
    <property type="molecule type" value="Genomic_DNA"/>
</dbReference>
<reference evidence="1 2" key="1">
    <citation type="submission" date="2018-11" db="EMBL/GenBank/DDBJ databases">
        <authorList>
            <consortium name="Pathogen Informatics"/>
        </authorList>
    </citation>
    <scope>NUCLEOTIDE SEQUENCE [LARGE SCALE GENOMIC DNA]</scope>
    <source>
        <strain>Denwood</strain>
        <strain evidence="2">Zambia</strain>
    </source>
</reference>
<gene>
    <name evidence="1" type="ORF">SMTD_LOCUS5445</name>
</gene>
<feature type="non-terminal residue" evidence="1">
    <location>
        <position position="1"/>
    </location>
</feature>